<comment type="caution">
    <text evidence="1">The sequence shown here is derived from an EMBL/GenBank/DDBJ whole genome shotgun (WGS) entry which is preliminary data.</text>
</comment>
<keyword evidence="2" id="KW-1185">Reference proteome</keyword>
<dbReference type="EMBL" id="CAJVQB010021023">
    <property type="protein sequence ID" value="CAG8796017.1"/>
    <property type="molecule type" value="Genomic_DNA"/>
</dbReference>
<reference evidence="1 2" key="1">
    <citation type="submission" date="2021-06" db="EMBL/GenBank/DDBJ databases">
        <authorList>
            <person name="Kallberg Y."/>
            <person name="Tangrot J."/>
            <person name="Rosling A."/>
        </authorList>
    </citation>
    <scope>NUCLEOTIDE SEQUENCE [LARGE SCALE GENOMIC DNA]</scope>
    <source>
        <strain evidence="1 2">120-4 pot B 10/14</strain>
    </source>
</reference>
<accession>A0ABN7VSA5</accession>
<protein>
    <submittedName>
        <fullName evidence="1">19821_t:CDS:1</fullName>
    </submittedName>
</protein>
<dbReference type="Proteomes" id="UP000789901">
    <property type="component" value="Unassembled WGS sequence"/>
</dbReference>
<gene>
    <name evidence="1" type="ORF">GMARGA_LOCUS22108</name>
</gene>
<organism evidence="1 2">
    <name type="scientific">Gigaspora margarita</name>
    <dbReference type="NCBI Taxonomy" id="4874"/>
    <lineage>
        <taxon>Eukaryota</taxon>
        <taxon>Fungi</taxon>
        <taxon>Fungi incertae sedis</taxon>
        <taxon>Mucoromycota</taxon>
        <taxon>Glomeromycotina</taxon>
        <taxon>Glomeromycetes</taxon>
        <taxon>Diversisporales</taxon>
        <taxon>Gigasporaceae</taxon>
        <taxon>Gigaspora</taxon>
    </lineage>
</organism>
<name>A0ABN7VSA5_GIGMA</name>
<evidence type="ECO:0000313" key="1">
    <source>
        <dbReference type="EMBL" id="CAG8796017.1"/>
    </source>
</evidence>
<sequence>MPEFAEFDINDDILHINPIKFHEAQANMATFHSWNHNCTNHTFNGLYNNQVEFDFSSGINQIETEQNEIEILEKKDNPYKLVYVTKLVNEHRNHDFDQAYYNFQENIAFTTEMTKDYNESALLYYSNIGENESWAKAFVLKLFMAGMSSISQVESYNTKLKRLIFNSNMTILELAEKLTACILEEDKKTEDALF</sequence>
<proteinExistence type="predicted"/>
<evidence type="ECO:0000313" key="2">
    <source>
        <dbReference type="Proteomes" id="UP000789901"/>
    </source>
</evidence>